<comment type="caution">
    <text evidence="2">The sequence shown here is derived from an EMBL/GenBank/DDBJ whole genome shotgun (WGS) entry which is preliminary data.</text>
</comment>
<gene>
    <name evidence="2" type="ORF">EOE67_17015</name>
</gene>
<dbReference type="AlphaFoldDB" id="A0A437QFY9"/>
<accession>A0A437QFY9</accession>
<feature type="domain" description="Spore coat protein U/FanG" evidence="1">
    <location>
        <begin position="55"/>
        <end position="194"/>
    </location>
</feature>
<dbReference type="InterPro" id="IPR007893">
    <property type="entry name" value="Spore_coat_U/FanG"/>
</dbReference>
<keyword evidence="3" id="KW-1185">Reference proteome</keyword>
<sequence length="197" mass="21258">MQHSLRFVGLLWLLLYSHNSLSRQPVVLQPAAQPTVLQSSTQLPSSQQQSIQQSTELAIQLAQSCQLSGDAVGGNFGTLHFGSFSQLPQPVQLTSQSNAGSILLRCNLGVDFKILINRGLHGASVAARQLREPNHGSTLNYQLYRDAQFSTVWDDTTGLSGVATGTAQQFDLYAVLPSQPIAASGNYSDTLTVTISW</sequence>
<dbReference type="Pfam" id="PF05229">
    <property type="entry name" value="SCPU"/>
    <property type="match status" value="1"/>
</dbReference>
<dbReference type="RefSeq" id="WP_127700530.1">
    <property type="nucleotide sequence ID" value="NZ_SACS01000022.1"/>
</dbReference>
<evidence type="ECO:0000313" key="3">
    <source>
        <dbReference type="Proteomes" id="UP000283077"/>
    </source>
</evidence>
<dbReference type="EMBL" id="SACS01000022">
    <property type="protein sequence ID" value="RVU33422.1"/>
    <property type="molecule type" value="Genomic_DNA"/>
</dbReference>
<dbReference type="PANTHER" id="PTHR37089">
    <property type="entry name" value="PROTEIN U-RELATED"/>
    <property type="match status" value="1"/>
</dbReference>
<dbReference type="InterPro" id="IPR053167">
    <property type="entry name" value="Spore_coat_component"/>
</dbReference>
<reference evidence="2 3" key="1">
    <citation type="submission" date="2019-01" db="EMBL/GenBank/DDBJ databases">
        <authorList>
            <person name="Chen W.-M."/>
        </authorList>
    </citation>
    <scope>NUCLEOTIDE SEQUENCE [LARGE SCALE GENOMIC DNA]</scope>
    <source>
        <strain evidence="2 3">KYPC3</strain>
    </source>
</reference>
<dbReference type="SMART" id="SM00972">
    <property type="entry name" value="SCPU"/>
    <property type="match status" value="1"/>
</dbReference>
<proteinExistence type="predicted"/>
<dbReference type="Proteomes" id="UP000283077">
    <property type="component" value="Unassembled WGS sequence"/>
</dbReference>
<evidence type="ECO:0000313" key="2">
    <source>
        <dbReference type="EMBL" id="RVU33422.1"/>
    </source>
</evidence>
<protein>
    <submittedName>
        <fullName evidence="2">SCPU domain-containing protein</fullName>
    </submittedName>
</protein>
<dbReference type="OrthoDB" id="6506871at2"/>
<evidence type="ECO:0000259" key="1">
    <source>
        <dbReference type="Pfam" id="PF05229"/>
    </source>
</evidence>
<name>A0A437QFY9_9GAMM</name>
<organism evidence="2 3">
    <name type="scientific">Rheinheimera riviphila</name>
    <dbReference type="NCBI Taxonomy" id="1834037"/>
    <lineage>
        <taxon>Bacteria</taxon>
        <taxon>Pseudomonadati</taxon>
        <taxon>Pseudomonadota</taxon>
        <taxon>Gammaproteobacteria</taxon>
        <taxon>Chromatiales</taxon>
        <taxon>Chromatiaceae</taxon>
        <taxon>Rheinheimera</taxon>
    </lineage>
</organism>